<evidence type="ECO:0000256" key="2">
    <source>
        <dbReference type="ARBA" id="ARBA00001913"/>
    </source>
</evidence>
<dbReference type="CDD" id="cd10316">
    <property type="entry name" value="RGL4_M"/>
    <property type="match status" value="1"/>
</dbReference>
<dbReference type="NCBIfam" id="TIGR04183">
    <property type="entry name" value="Por_Secre_tail"/>
    <property type="match status" value="1"/>
</dbReference>
<dbReference type="EMBL" id="BJVF01000001">
    <property type="protein sequence ID" value="GEL10794.1"/>
    <property type="molecule type" value="Genomic_DNA"/>
</dbReference>
<feature type="domain" description="Rhamnogalacturonan lyase" evidence="13">
    <location>
        <begin position="598"/>
        <end position="671"/>
    </location>
</feature>
<dbReference type="SUPFAM" id="SSF49785">
    <property type="entry name" value="Galactose-binding domain-like"/>
    <property type="match status" value="1"/>
</dbReference>
<comment type="subunit">
    <text evidence="5">Monomer.</text>
</comment>
<comment type="caution">
    <text evidence="15">The sequence shown here is derived from an EMBL/GenBank/DDBJ whole genome shotgun (WGS) entry which is preliminary data.</text>
</comment>
<evidence type="ECO:0000256" key="1">
    <source>
        <dbReference type="ARBA" id="ARBA00001324"/>
    </source>
</evidence>
<dbReference type="GO" id="GO:0030246">
    <property type="term" value="F:carbohydrate binding"/>
    <property type="evidence" value="ECO:0007669"/>
    <property type="project" value="InterPro"/>
</dbReference>
<dbReference type="Pfam" id="PF18962">
    <property type="entry name" value="Por_Secre_tail"/>
    <property type="match status" value="1"/>
</dbReference>
<evidence type="ECO:0000256" key="8">
    <source>
        <dbReference type="ARBA" id="ARBA00022729"/>
    </source>
</evidence>
<evidence type="ECO:0000313" key="16">
    <source>
        <dbReference type="EMBL" id="SDI54070.1"/>
    </source>
</evidence>
<evidence type="ECO:0000259" key="13">
    <source>
        <dbReference type="Pfam" id="PF14686"/>
    </source>
</evidence>
<dbReference type="InterPro" id="IPR003367">
    <property type="entry name" value="Thrombospondin_3-like_rpt"/>
</dbReference>
<dbReference type="SUPFAM" id="SSF74650">
    <property type="entry name" value="Galactose mutarotase-like"/>
    <property type="match status" value="1"/>
</dbReference>
<dbReference type="InterPro" id="IPR028974">
    <property type="entry name" value="TSP_type-3_rpt"/>
</dbReference>
<evidence type="ECO:0000256" key="5">
    <source>
        <dbReference type="ARBA" id="ARBA00011245"/>
    </source>
</evidence>
<comment type="catalytic activity">
    <reaction evidence="1">
        <text>Endotype eliminative cleavage of L-alpha-rhamnopyranosyl-(1-&gt;4)-alpha-D-galactopyranosyluronic acid bonds of rhamnogalacturonan I domains in ramified hairy regions of pectin leaving L-rhamnopyranose at the reducing end and 4-deoxy-4,5-unsaturated D-galactopyranosyluronic acid at the non-reducing end.</text>
        <dbReference type="EC" id="4.2.2.23"/>
    </reaction>
</comment>
<dbReference type="GO" id="GO:0102210">
    <property type="term" value="F:rhamnogalacturonan endolyase activity"/>
    <property type="evidence" value="ECO:0007669"/>
    <property type="project" value="UniProtKB-EC"/>
</dbReference>
<sequence>MKTTFTFTKMRFAFFAVSFFLLTHFSFAQTYNWVGGVSSDFYDVNNWDNNTINFASLNAANIVIGVGNPNNPTNIGHSGADVSAKRPSTFTTNSGANVIVTGTFYPNGVSTMNGIVTVNGSADFNNRNYVYIGKAATAVMNINSGKVSSKYTFFVGKDAGGNGTVNVNGGTLYAGSTGFNLEVGTGTGNPIGNLNITGGTVDVASAVNIGTNGQIYISGLGQLVVTGDKKTALESYISSGKLICPSGQSLAVAYNGSRTTVTVSQDPNRMIQEFSDYIILKNGKIEAKIWKGSSNIQSLKINGVETLLQTNTANPTRVGTYYDFVTSQGFETIFGCAFSIKEETANYIDVSFSRPYGSAGVTPVDVEIHYVLKKDDVGLYTYSVLRHKAEYPSFDLGSWRQVMWINNTVTDKICVTDLKTWNMPQPGDTWEATGIAEIIKITSGVRAGHYDGKYEFSENLIDLKAYGHSSDKNNIGIWAVMGNHEYFNGGPMHHDLNAASGIIHVCMNGVHYNDKGFTVPQGEAWSKIYGPYLIFANQKSTAVANWDEAKARAAQDASEWPFTWLTNTPEYPLAAGRGNIVGKFSITDPLKAEVNGGNAWIGVTQLSPDSNGNWQFEEKNYQYWVKTDASGNFNIKNVRPGTYTLFAYKNGTTGEYRQETVVVTAGADTNLGSVNWGIPRDNGKIVFEVGVPNRTSEEFKYGDFDYCEGYVQNKFPTDFQNQTIEYNVDDRNWKTALPYVQSAYFLPDMSISGSYVWNVNFKLSGTIPTTGNARLTVAYASSDYAQNLIEVNGSRITPSPYYPPNQGGNTFLRQSNHAKYGLATFTIPYSKLKLGNNVIAFKILTSQVTTVTHIMYDYISLEGDLTSTFNMIDTDKDGVEDAKDLCPNTPIGEVVNASGCSSSQLDDDNDGVKNNLDLCPNTPAGQTVNASGCAQSQLDDDNDGVKNSLDLCPNTPTGQTVNASGCAQSQLDDDNDGVKNSLDLCPNTPAGQTVNASGCAQSQLDDDNDGVKNNLDLCSNTPTGQTVNASGCVQSQLDDDNDGVKNNLDLCPNTALGATVDANGCFILSSDNFTIEVVGESCVGKKNGKIIISAKKALNYTSTINGVLYDFTTSKTVENLAPGVYNFCIAVASDSYNQCFNAVVQSGTNISGKTVVISDKLSVDIDQGTAPYTVSVNGKNVLETAAASFSIDVNPGDLVQVQTAVACEGTINSKIDLEPVIAYPNPTKGVFDIQVPVILDTVKVELLDAKSQLISSGIYKVNNGKIQMNLESRAVGVYFVKVYLDEVVILKIIKE</sequence>
<proteinExistence type="inferred from homology"/>
<keyword evidence="7" id="KW-0964">Secreted</keyword>
<accession>A0A511CHN6</accession>
<evidence type="ECO:0000256" key="4">
    <source>
        <dbReference type="ARBA" id="ARBA00010418"/>
    </source>
</evidence>
<protein>
    <recommendedName>
        <fullName evidence="6">rhamnogalacturonan endolyase</fullName>
        <ecNumber evidence="6">4.2.2.23</ecNumber>
    </recommendedName>
</protein>
<dbReference type="SUPFAM" id="SSF49452">
    <property type="entry name" value="Starch-binding domain-like"/>
    <property type="match status" value="1"/>
</dbReference>
<dbReference type="SUPFAM" id="SSF103647">
    <property type="entry name" value="TSP type-3 repeat"/>
    <property type="match status" value="3"/>
</dbReference>
<dbReference type="EC" id="4.2.2.23" evidence="6"/>
<dbReference type="Gene3D" id="2.60.120.260">
    <property type="entry name" value="Galactose-binding domain-like"/>
    <property type="match status" value="1"/>
</dbReference>
<dbReference type="InterPro" id="IPR008979">
    <property type="entry name" value="Galactose-bd-like_sf"/>
</dbReference>
<dbReference type="Gene3D" id="2.60.40.1120">
    <property type="entry name" value="Carboxypeptidase-like, regulatory domain"/>
    <property type="match status" value="1"/>
</dbReference>
<keyword evidence="8 11" id="KW-0732">Signal</keyword>
<dbReference type="InterPro" id="IPR010325">
    <property type="entry name" value="Rhamnogal_lyase"/>
</dbReference>
<evidence type="ECO:0000259" key="14">
    <source>
        <dbReference type="Pfam" id="PF18962"/>
    </source>
</evidence>
<evidence type="ECO:0000313" key="15">
    <source>
        <dbReference type="EMBL" id="GEL10794.1"/>
    </source>
</evidence>
<comment type="cofactor">
    <cofactor evidence="2">
        <name>Ca(2+)</name>
        <dbReference type="ChEBI" id="CHEBI:29108"/>
    </cofactor>
</comment>
<dbReference type="InterPro" id="IPR029411">
    <property type="entry name" value="RG-lyase_III"/>
</dbReference>
<dbReference type="GO" id="GO:0005509">
    <property type="term" value="F:calcium ion binding"/>
    <property type="evidence" value="ECO:0007669"/>
    <property type="project" value="InterPro"/>
</dbReference>
<dbReference type="InterPro" id="IPR051850">
    <property type="entry name" value="Polysacch_Lyase_4"/>
</dbReference>
<evidence type="ECO:0000256" key="3">
    <source>
        <dbReference type="ARBA" id="ARBA00004613"/>
    </source>
</evidence>
<evidence type="ECO:0000256" key="11">
    <source>
        <dbReference type="SAM" id="SignalP"/>
    </source>
</evidence>
<feature type="domain" description="Secretion system C-terminal sorting" evidence="14">
    <location>
        <begin position="1223"/>
        <end position="1286"/>
    </location>
</feature>
<comment type="similarity">
    <text evidence="4">Belongs to the polysaccharide lyase 4 family.</text>
</comment>
<dbReference type="Proteomes" id="UP000182367">
    <property type="component" value="Unassembled WGS sequence"/>
</dbReference>
<evidence type="ECO:0000313" key="17">
    <source>
        <dbReference type="Proteomes" id="UP000182367"/>
    </source>
</evidence>
<comment type="subcellular location">
    <subcellularLocation>
        <location evidence="3">Secreted</location>
    </subcellularLocation>
</comment>
<keyword evidence="17" id="KW-1185">Reference proteome</keyword>
<dbReference type="InterPro" id="IPR029413">
    <property type="entry name" value="RG-lyase_II"/>
</dbReference>
<evidence type="ECO:0000256" key="9">
    <source>
        <dbReference type="ARBA" id="ARBA00022837"/>
    </source>
</evidence>
<reference evidence="15 18" key="2">
    <citation type="submission" date="2019-07" db="EMBL/GenBank/DDBJ databases">
        <title>Whole genome shotgun sequence of Flavobacterium glycines NBRC 105008.</title>
        <authorList>
            <person name="Hosoyama A."/>
            <person name="Uohara A."/>
            <person name="Ohji S."/>
            <person name="Ichikawa N."/>
        </authorList>
    </citation>
    <scope>NUCLEOTIDE SEQUENCE [LARGE SCALE GENOMIC DNA]</scope>
    <source>
        <strain evidence="15 18">NBRC 105008</strain>
    </source>
</reference>
<evidence type="ECO:0000256" key="10">
    <source>
        <dbReference type="ARBA" id="ARBA00023239"/>
    </source>
</evidence>
<reference evidence="16 17" key="1">
    <citation type="submission" date="2016-10" db="EMBL/GenBank/DDBJ databases">
        <authorList>
            <person name="Varghese N."/>
            <person name="Submissions S."/>
        </authorList>
    </citation>
    <scope>NUCLEOTIDE SEQUENCE [LARGE SCALE GENOMIC DNA]</scope>
    <source>
        <strain evidence="16 17">Gm-149</strain>
    </source>
</reference>
<evidence type="ECO:0000313" key="18">
    <source>
        <dbReference type="Proteomes" id="UP000321579"/>
    </source>
</evidence>
<feature type="domain" description="Rhamnogalacturonan lyase" evidence="12">
    <location>
        <begin position="686"/>
        <end position="861"/>
    </location>
</feature>
<dbReference type="GO" id="GO:0007155">
    <property type="term" value="P:cell adhesion"/>
    <property type="evidence" value="ECO:0007669"/>
    <property type="project" value="InterPro"/>
</dbReference>
<organism evidence="15 18">
    <name type="scientific">Flavobacterium glycines</name>
    <dbReference type="NCBI Taxonomy" id="551990"/>
    <lineage>
        <taxon>Bacteria</taxon>
        <taxon>Pseudomonadati</taxon>
        <taxon>Bacteroidota</taxon>
        <taxon>Flavobacteriia</taxon>
        <taxon>Flavobacteriales</taxon>
        <taxon>Flavobacteriaceae</taxon>
        <taxon>Flavobacterium</taxon>
    </lineage>
</organism>
<feature type="signal peptide" evidence="11">
    <location>
        <begin position="1"/>
        <end position="28"/>
    </location>
</feature>
<dbReference type="Proteomes" id="UP000321579">
    <property type="component" value="Unassembled WGS sequence"/>
</dbReference>
<dbReference type="InterPro" id="IPR014718">
    <property type="entry name" value="GH-type_carb-bd"/>
</dbReference>
<dbReference type="Pfam" id="PF14683">
    <property type="entry name" value="CBM-like"/>
    <property type="match status" value="1"/>
</dbReference>
<dbReference type="Gene3D" id="4.10.1080.10">
    <property type="entry name" value="TSP type-3 repeat"/>
    <property type="match status" value="2"/>
</dbReference>
<dbReference type="EMBL" id="FNEO01000001">
    <property type="protein sequence ID" value="SDI54070.1"/>
    <property type="molecule type" value="Genomic_DNA"/>
</dbReference>
<dbReference type="Pfam" id="PF02412">
    <property type="entry name" value="TSP_3"/>
    <property type="match status" value="6"/>
</dbReference>
<dbReference type="InterPro" id="IPR026444">
    <property type="entry name" value="Secre_tail"/>
</dbReference>
<evidence type="ECO:0000256" key="7">
    <source>
        <dbReference type="ARBA" id="ARBA00022525"/>
    </source>
</evidence>
<feature type="chain" id="PRO_5021798193" description="rhamnogalacturonan endolyase" evidence="11">
    <location>
        <begin position="29"/>
        <end position="1295"/>
    </location>
</feature>
<evidence type="ECO:0000256" key="6">
    <source>
        <dbReference type="ARBA" id="ARBA00012437"/>
    </source>
</evidence>
<dbReference type="Gene3D" id="2.70.98.10">
    <property type="match status" value="1"/>
</dbReference>
<dbReference type="InterPro" id="IPR013784">
    <property type="entry name" value="Carb-bd-like_fold"/>
</dbReference>
<dbReference type="GO" id="GO:0005975">
    <property type="term" value="P:carbohydrate metabolic process"/>
    <property type="evidence" value="ECO:0007669"/>
    <property type="project" value="InterPro"/>
</dbReference>
<gene>
    <name evidence="15" type="ORF">FGL01_15330</name>
    <name evidence="16" type="ORF">SAMN05192550_0154</name>
</gene>
<keyword evidence="10" id="KW-0456">Lyase</keyword>
<dbReference type="RefSeq" id="WP_074517101.1">
    <property type="nucleotide sequence ID" value="NZ_BJVF01000001.1"/>
</dbReference>
<keyword evidence="9" id="KW-0106">Calcium</keyword>
<name>A0A511CHN6_9FLAO</name>
<dbReference type="PANTHER" id="PTHR32018">
    <property type="entry name" value="RHAMNOGALACTURONATE LYASE FAMILY PROTEIN"/>
    <property type="match status" value="1"/>
</dbReference>
<evidence type="ECO:0000259" key="12">
    <source>
        <dbReference type="Pfam" id="PF14683"/>
    </source>
</evidence>
<dbReference type="GO" id="GO:0005576">
    <property type="term" value="C:extracellular region"/>
    <property type="evidence" value="ECO:0007669"/>
    <property type="project" value="UniProtKB-SubCell"/>
</dbReference>
<dbReference type="Pfam" id="PF14686">
    <property type="entry name" value="fn3_3"/>
    <property type="match status" value="1"/>
</dbReference>
<dbReference type="InterPro" id="IPR011013">
    <property type="entry name" value="Gal_mutarotase_sf_dom"/>
</dbReference>
<dbReference type="PANTHER" id="PTHR32018:SF1">
    <property type="entry name" value="RHAMNOGALACTURONAN ENDOLYASE"/>
    <property type="match status" value="1"/>
</dbReference>
<dbReference type="Pfam" id="PF06045">
    <property type="entry name" value="Rhamnogal_lyase"/>
    <property type="match status" value="1"/>
</dbReference>